<reference evidence="2 3" key="1">
    <citation type="submission" date="2024-04" db="EMBL/GenBank/DDBJ databases">
        <authorList>
            <person name="Fracassetti M."/>
        </authorList>
    </citation>
    <scope>NUCLEOTIDE SEQUENCE [LARGE SCALE GENOMIC DNA]</scope>
</reference>
<dbReference type="Gene3D" id="1.20.1260.60">
    <property type="entry name" value="Vacuolar protein sorting-associated protein Ist1"/>
    <property type="match status" value="1"/>
</dbReference>
<sequence>MAREESKICLYDLLYNSCGIVITNLPSISRHSDCPHEINKTVSTLAFATLWCPDFPKVLIIRQLFFKHYNKTVSRISVEVALTRKCRKGWSIRGTLFFLMIPRFARFVR</sequence>
<dbReference type="PANTHER" id="PTHR12161:SF50">
    <property type="entry name" value="VACUOLAR PROTEIN SORTING-ASSOCIATED PROTEIN IST1"/>
    <property type="match status" value="1"/>
</dbReference>
<organism evidence="2 3">
    <name type="scientific">Linum trigynum</name>
    <dbReference type="NCBI Taxonomy" id="586398"/>
    <lineage>
        <taxon>Eukaryota</taxon>
        <taxon>Viridiplantae</taxon>
        <taxon>Streptophyta</taxon>
        <taxon>Embryophyta</taxon>
        <taxon>Tracheophyta</taxon>
        <taxon>Spermatophyta</taxon>
        <taxon>Magnoliopsida</taxon>
        <taxon>eudicotyledons</taxon>
        <taxon>Gunneridae</taxon>
        <taxon>Pentapetalae</taxon>
        <taxon>rosids</taxon>
        <taxon>fabids</taxon>
        <taxon>Malpighiales</taxon>
        <taxon>Linaceae</taxon>
        <taxon>Linum</taxon>
    </lineage>
</organism>
<proteinExistence type="inferred from homology"/>
<dbReference type="Pfam" id="PF03398">
    <property type="entry name" value="Ist1"/>
    <property type="match status" value="1"/>
</dbReference>
<dbReference type="GO" id="GO:0015031">
    <property type="term" value="P:protein transport"/>
    <property type="evidence" value="ECO:0007669"/>
    <property type="project" value="InterPro"/>
</dbReference>
<comment type="similarity">
    <text evidence="1">Belongs to the IST1 family.</text>
</comment>
<dbReference type="EMBL" id="OZ034818">
    <property type="protein sequence ID" value="CAL1387148.1"/>
    <property type="molecule type" value="Genomic_DNA"/>
</dbReference>
<protein>
    <submittedName>
        <fullName evidence="2">Uncharacterized protein</fullName>
    </submittedName>
</protein>
<evidence type="ECO:0000256" key="1">
    <source>
        <dbReference type="ARBA" id="ARBA00005536"/>
    </source>
</evidence>
<dbReference type="PANTHER" id="PTHR12161">
    <property type="entry name" value="IST1 FAMILY MEMBER"/>
    <property type="match status" value="1"/>
</dbReference>
<evidence type="ECO:0000313" key="3">
    <source>
        <dbReference type="Proteomes" id="UP001497516"/>
    </source>
</evidence>
<dbReference type="Proteomes" id="UP001497516">
    <property type="component" value="Chromosome 5"/>
</dbReference>
<accession>A0AAV2EN82</accession>
<dbReference type="InterPro" id="IPR042277">
    <property type="entry name" value="IST1-like"/>
</dbReference>
<gene>
    <name evidence="2" type="ORF">LTRI10_LOCUS28147</name>
</gene>
<dbReference type="InterPro" id="IPR005061">
    <property type="entry name" value="Ist1"/>
</dbReference>
<keyword evidence="3" id="KW-1185">Reference proteome</keyword>
<dbReference type="AlphaFoldDB" id="A0AAV2EN82"/>
<evidence type="ECO:0000313" key="2">
    <source>
        <dbReference type="EMBL" id="CAL1387148.1"/>
    </source>
</evidence>
<name>A0AAV2EN82_9ROSI</name>